<accession>A0A0S4LIJ9</accession>
<dbReference type="STRING" id="1742973.COMA2_260012"/>
<evidence type="ECO:0000313" key="3">
    <source>
        <dbReference type="Proteomes" id="UP000198736"/>
    </source>
</evidence>
<protein>
    <submittedName>
        <fullName evidence="2">Uncharacterized protein</fullName>
    </submittedName>
</protein>
<sequence>MRMTCAPKLDPSLDGQLDRCLPAGRTHSLSDMIPADVTILPLSRARSLPEKDKTQLSENREDAAKNDGVSRRIAYHIRYHGLKEKIQAPVKACAPVSTS</sequence>
<name>A0A0S4LIJ9_9BACT</name>
<dbReference type="AlphaFoldDB" id="A0A0S4LIJ9"/>
<dbReference type="EMBL" id="CZPZ01000019">
    <property type="protein sequence ID" value="CUS36745.1"/>
    <property type="molecule type" value="Genomic_DNA"/>
</dbReference>
<proteinExistence type="predicted"/>
<feature type="region of interest" description="Disordered" evidence="1">
    <location>
        <begin position="44"/>
        <end position="67"/>
    </location>
</feature>
<reference evidence="3" key="1">
    <citation type="submission" date="2015-10" db="EMBL/GenBank/DDBJ databases">
        <authorList>
            <person name="Luecker S."/>
            <person name="Luecker S."/>
        </authorList>
    </citation>
    <scope>NUCLEOTIDE SEQUENCE [LARGE SCALE GENOMIC DNA]</scope>
</reference>
<organism evidence="2 3">
    <name type="scientific">Candidatus Nitrospira nitrificans</name>
    <dbReference type="NCBI Taxonomy" id="1742973"/>
    <lineage>
        <taxon>Bacteria</taxon>
        <taxon>Pseudomonadati</taxon>
        <taxon>Nitrospirota</taxon>
        <taxon>Nitrospiria</taxon>
        <taxon>Nitrospirales</taxon>
        <taxon>Nitrospiraceae</taxon>
        <taxon>Nitrospira</taxon>
    </lineage>
</organism>
<feature type="compositionally biased region" description="Basic and acidic residues" evidence="1">
    <location>
        <begin position="47"/>
        <end position="67"/>
    </location>
</feature>
<gene>
    <name evidence="2" type="ORF">COMA2_260012</name>
</gene>
<keyword evidence="3" id="KW-1185">Reference proteome</keyword>
<dbReference type="Proteomes" id="UP000198736">
    <property type="component" value="Unassembled WGS sequence"/>
</dbReference>
<evidence type="ECO:0000313" key="2">
    <source>
        <dbReference type="EMBL" id="CUS36745.1"/>
    </source>
</evidence>
<evidence type="ECO:0000256" key="1">
    <source>
        <dbReference type="SAM" id="MobiDB-lite"/>
    </source>
</evidence>